<feature type="region of interest" description="Disordered" evidence="1">
    <location>
        <begin position="1"/>
        <end position="40"/>
    </location>
</feature>
<sequence length="65" mass="6720">MRRFESSNGHGVGKSPARTQPPRSEPEREPADGSRTEAAGEAALASWVGASLLGILLGLGVAKYA</sequence>
<protein>
    <submittedName>
        <fullName evidence="3">Uncharacterized protein</fullName>
    </submittedName>
</protein>
<feature type="compositionally biased region" description="Basic and acidic residues" evidence="1">
    <location>
        <begin position="24"/>
        <end position="35"/>
    </location>
</feature>
<dbReference type="EMBL" id="CADCVO010000169">
    <property type="protein sequence ID" value="CAA9480067.1"/>
    <property type="molecule type" value="Genomic_DNA"/>
</dbReference>
<organism evidence="3">
    <name type="scientific">uncultured Solirubrobacteraceae bacterium</name>
    <dbReference type="NCBI Taxonomy" id="1162706"/>
    <lineage>
        <taxon>Bacteria</taxon>
        <taxon>Bacillati</taxon>
        <taxon>Actinomycetota</taxon>
        <taxon>Thermoleophilia</taxon>
        <taxon>Solirubrobacterales</taxon>
        <taxon>Solirubrobacteraceae</taxon>
        <taxon>environmental samples</taxon>
    </lineage>
</organism>
<proteinExistence type="predicted"/>
<name>A0A6J4RR43_9ACTN</name>
<gene>
    <name evidence="3" type="ORF">AVDCRST_MAG13-1102</name>
</gene>
<dbReference type="AlphaFoldDB" id="A0A6J4RR43"/>
<keyword evidence="2" id="KW-0472">Membrane</keyword>
<evidence type="ECO:0000313" key="3">
    <source>
        <dbReference type="EMBL" id="CAA9480067.1"/>
    </source>
</evidence>
<evidence type="ECO:0000256" key="2">
    <source>
        <dbReference type="SAM" id="Phobius"/>
    </source>
</evidence>
<evidence type="ECO:0000256" key="1">
    <source>
        <dbReference type="SAM" id="MobiDB-lite"/>
    </source>
</evidence>
<keyword evidence="2" id="KW-1133">Transmembrane helix</keyword>
<reference evidence="3" key="1">
    <citation type="submission" date="2020-02" db="EMBL/GenBank/DDBJ databases">
        <authorList>
            <person name="Meier V. D."/>
        </authorList>
    </citation>
    <scope>NUCLEOTIDE SEQUENCE</scope>
    <source>
        <strain evidence="3">AVDCRST_MAG13</strain>
    </source>
</reference>
<feature type="transmembrane region" description="Helical" evidence="2">
    <location>
        <begin position="44"/>
        <end position="62"/>
    </location>
</feature>
<feature type="non-terminal residue" evidence="3">
    <location>
        <position position="65"/>
    </location>
</feature>
<keyword evidence="2" id="KW-0812">Transmembrane</keyword>
<accession>A0A6J4RR43</accession>